<organism evidence="2 3">
    <name type="scientific">Willisornis vidua</name>
    <name type="common">Xingu scale-backed antbird</name>
    <dbReference type="NCBI Taxonomy" id="1566151"/>
    <lineage>
        <taxon>Eukaryota</taxon>
        <taxon>Metazoa</taxon>
        <taxon>Chordata</taxon>
        <taxon>Craniata</taxon>
        <taxon>Vertebrata</taxon>
        <taxon>Euteleostomi</taxon>
        <taxon>Archelosauria</taxon>
        <taxon>Archosauria</taxon>
        <taxon>Dinosauria</taxon>
        <taxon>Saurischia</taxon>
        <taxon>Theropoda</taxon>
        <taxon>Coelurosauria</taxon>
        <taxon>Aves</taxon>
        <taxon>Neognathae</taxon>
        <taxon>Neoaves</taxon>
        <taxon>Telluraves</taxon>
        <taxon>Australaves</taxon>
        <taxon>Passeriformes</taxon>
        <taxon>Thamnophilidae</taxon>
        <taxon>Willisornis</taxon>
    </lineage>
</organism>
<dbReference type="PANTHER" id="PTHR47027:SF30">
    <property type="entry name" value="THAP-TYPE DOMAIN-CONTAINING PROTEIN"/>
    <property type="match status" value="1"/>
</dbReference>
<dbReference type="EMBL" id="WHWB01033712">
    <property type="protein sequence ID" value="KAJ7417948.1"/>
    <property type="molecule type" value="Genomic_DNA"/>
</dbReference>
<evidence type="ECO:0000256" key="1">
    <source>
        <dbReference type="SAM" id="MobiDB-lite"/>
    </source>
</evidence>
<proteinExistence type="predicted"/>
<protein>
    <submittedName>
        <fullName evidence="2">Uncharacterized protein</fullName>
    </submittedName>
</protein>
<name>A0ABQ9DAT0_9PASS</name>
<evidence type="ECO:0000313" key="3">
    <source>
        <dbReference type="Proteomes" id="UP001145742"/>
    </source>
</evidence>
<accession>A0ABQ9DAT0</accession>
<sequence length="341" mass="38881">MPAGSRMDLPLAKAKIITNYKAAELFGLKVSLKKTEVLYQPAAQEVFHHPHITIGESELKLVQQFTYLGSIISSDSKIDKEIDYRLAKAYRAFGKLHKRVWSDKYLKRSTKICVYRAIVLSTLLYGSESWVIYRHHLHLLKCSHQHCLHSILNTHWSDYLTSVSVLEQAGVSSIEAMLMRTQLRCAGHVSRMEDHHLPKIVLCVELATSCHKRGALQRRIAALVDDRRVTDIIYLDLRKSFGTVLQNILFSKQEGHGFDGHTVDKRWLDGRKEVTQRWGGSGTNSQHNSSSTSSYYCSHVEREPSTSSSTVFVLEMSSEYGMEYQWPVEVRAVNCLTQLII</sequence>
<keyword evidence="3" id="KW-1185">Reference proteome</keyword>
<feature type="region of interest" description="Disordered" evidence="1">
    <location>
        <begin position="277"/>
        <end position="296"/>
    </location>
</feature>
<gene>
    <name evidence="2" type="ORF">WISP_61900</name>
</gene>
<comment type="caution">
    <text evidence="2">The sequence shown here is derived from an EMBL/GenBank/DDBJ whole genome shotgun (WGS) entry which is preliminary data.</text>
</comment>
<reference evidence="2" key="1">
    <citation type="submission" date="2019-10" db="EMBL/GenBank/DDBJ databases">
        <authorList>
            <person name="Soares A.E.R."/>
            <person name="Aleixo A."/>
            <person name="Schneider P."/>
            <person name="Miyaki C.Y."/>
            <person name="Schneider M.P."/>
            <person name="Mello C."/>
            <person name="Vasconcelos A.T.R."/>
        </authorList>
    </citation>
    <scope>NUCLEOTIDE SEQUENCE</scope>
    <source>
        <tissue evidence="2">Muscle</tissue>
    </source>
</reference>
<feature type="compositionally biased region" description="Low complexity" evidence="1">
    <location>
        <begin position="283"/>
        <end position="296"/>
    </location>
</feature>
<dbReference type="Proteomes" id="UP001145742">
    <property type="component" value="Unassembled WGS sequence"/>
</dbReference>
<dbReference type="PANTHER" id="PTHR47027">
    <property type="entry name" value="REVERSE TRANSCRIPTASE DOMAIN-CONTAINING PROTEIN"/>
    <property type="match status" value="1"/>
</dbReference>
<evidence type="ECO:0000313" key="2">
    <source>
        <dbReference type="EMBL" id="KAJ7417948.1"/>
    </source>
</evidence>